<name>A0A0D2ABP6_EXOME</name>
<feature type="compositionally biased region" description="Basic and acidic residues" evidence="1">
    <location>
        <begin position="398"/>
        <end position="410"/>
    </location>
</feature>
<protein>
    <recommendedName>
        <fullName evidence="4">Frequency clock protein</fullName>
    </recommendedName>
</protein>
<evidence type="ECO:0000313" key="2">
    <source>
        <dbReference type="EMBL" id="KIV96348.1"/>
    </source>
</evidence>
<dbReference type="InterPro" id="IPR018554">
    <property type="entry name" value="FRQ"/>
</dbReference>
<feature type="compositionally biased region" description="Polar residues" evidence="1">
    <location>
        <begin position="41"/>
        <end position="54"/>
    </location>
</feature>
<dbReference type="Pfam" id="PF09421">
    <property type="entry name" value="FRQ"/>
    <property type="match status" value="1"/>
</dbReference>
<dbReference type="VEuPathDB" id="FungiDB:PV10_00229"/>
<dbReference type="HOGENOM" id="CLU_007103_1_0_1"/>
<dbReference type="AlphaFoldDB" id="A0A0D2ABP6"/>
<dbReference type="GO" id="GO:0006355">
    <property type="term" value="P:regulation of DNA-templated transcription"/>
    <property type="evidence" value="ECO:0007669"/>
    <property type="project" value="InterPro"/>
</dbReference>
<reference evidence="2 3" key="1">
    <citation type="submission" date="2015-01" db="EMBL/GenBank/DDBJ databases">
        <title>The Genome Sequence of Exophiala mesophila CBS40295.</title>
        <authorList>
            <consortium name="The Broad Institute Genomics Platform"/>
            <person name="Cuomo C."/>
            <person name="de Hoog S."/>
            <person name="Gorbushina A."/>
            <person name="Stielow B."/>
            <person name="Teixiera M."/>
            <person name="Abouelleil A."/>
            <person name="Chapman S.B."/>
            <person name="Priest M."/>
            <person name="Young S.K."/>
            <person name="Wortman J."/>
            <person name="Nusbaum C."/>
            <person name="Birren B."/>
        </authorList>
    </citation>
    <scope>NUCLEOTIDE SEQUENCE [LARGE SCALE GENOMIC DNA]</scope>
    <source>
        <strain evidence="2 3">CBS 40295</strain>
    </source>
</reference>
<evidence type="ECO:0000313" key="3">
    <source>
        <dbReference type="Proteomes" id="UP000054302"/>
    </source>
</evidence>
<dbReference type="EMBL" id="KN847520">
    <property type="protein sequence ID" value="KIV96348.1"/>
    <property type="molecule type" value="Genomic_DNA"/>
</dbReference>
<dbReference type="Proteomes" id="UP000054302">
    <property type="component" value="Unassembled WGS sequence"/>
</dbReference>
<feature type="compositionally biased region" description="Polar residues" evidence="1">
    <location>
        <begin position="212"/>
        <end position="231"/>
    </location>
</feature>
<sequence>MPETKLLQTSPKRTFSAISSSSRRSHPSESKSLPRSKRVKIQNSPENTQTTSPETADDSVVPIPSLTSIIPQEKSQESSSDQSASRWFDKANENVGQAGKRSSKHEDESPFFLTRESTVKSHPPVRSINAESFGHRHRLDDENDDLRDVIDDLTIENKKLKYLVRSLQSRSANTSPSKDKVLEIRMHGLPTGKKRELEHLLKTFTLGLGDDSPSQPTSSTALYANPTSPGRGSSKRRTLVPPQDASAEDSGYASISASGGNSNSQLASSTPRERIQHSKQDKEIKDYLHDIPSFLLPHEPLTISENAKMVLVVQKLEQLFTGKLATPGEHSQPIQQQKISHSAARQDRREDMKHNRTTKTEGSREAQMLPQDSKLNLDQVDADQAQANKTMDDSSETTPDHLDQRPTRPLDLDIHRAQVAEENVRYMHHLGLFPPDSNQSSKSQPWIYLNLLISMAQLHTLNVTPSFVRRAIKEHSNKFELSKDQHKVRFKGGTETPAWCRLLEHADGSIGQSSEDGIDETGRRSGRSATSTGNDLTPSMSTSEGRQGTNTTQQVPKSTSASTNIETAQTSGKSKSSSFDYKPIVYQRQGPFSQPSYLDSGSSGSISPESSDAQQAKNWSHLKHKHKNNLASREGLVTFYSNPYYCVDLSGDQSFADIHPVEVDSRKIIGVSEPVDLQEFQRDLNACYFFRQSKDIEPEWGSDCDDLELSLDPITFSGEDETQPIELPASGIGGVCPAENFAVDVKVIRSAITKPNPATKETPVVTRTGGLRPQQPIFDYEVDSCVQLALQPSKLPPPSYGFFTSSSDASGMSWRNSGDSGDSSDSESTSPDESPIPADLLWQWTSSSTDKEGVDQDESDASLSLQDFQAARIRLDDPSGEAAHHHPEYSVTQTSRAVSGSLAATVGASWSAASVADPEDEE</sequence>
<keyword evidence="3" id="KW-1185">Reference proteome</keyword>
<evidence type="ECO:0008006" key="4">
    <source>
        <dbReference type="Google" id="ProtNLM"/>
    </source>
</evidence>
<feature type="compositionally biased region" description="Polar residues" evidence="1">
    <location>
        <begin position="1"/>
        <end position="12"/>
    </location>
</feature>
<feature type="compositionally biased region" description="Basic and acidic residues" evidence="1">
    <location>
        <begin position="271"/>
        <end position="280"/>
    </location>
</feature>
<feature type="region of interest" description="Disordered" evidence="1">
    <location>
        <begin position="208"/>
        <end position="280"/>
    </location>
</feature>
<accession>A0A0D2ABP6</accession>
<dbReference type="STRING" id="212818.A0A0D2ABP6"/>
<feature type="compositionally biased region" description="Low complexity" evidence="1">
    <location>
        <begin position="13"/>
        <end position="22"/>
    </location>
</feature>
<proteinExistence type="predicted"/>
<feature type="region of interest" description="Disordered" evidence="1">
    <location>
        <begin position="590"/>
        <end position="621"/>
    </location>
</feature>
<dbReference type="OMA" id="PDHKKKE"/>
<feature type="compositionally biased region" description="Low complexity" evidence="1">
    <location>
        <begin position="817"/>
        <end position="835"/>
    </location>
</feature>
<gene>
    <name evidence="2" type="ORF">PV10_00229</name>
</gene>
<dbReference type="GO" id="GO:0005634">
    <property type="term" value="C:nucleus"/>
    <property type="evidence" value="ECO:0007669"/>
    <property type="project" value="InterPro"/>
</dbReference>
<feature type="region of interest" description="Disordered" evidence="1">
    <location>
        <begin position="810"/>
        <end position="838"/>
    </location>
</feature>
<dbReference type="GO" id="GO:0005737">
    <property type="term" value="C:cytoplasm"/>
    <property type="evidence" value="ECO:0007669"/>
    <property type="project" value="InterPro"/>
</dbReference>
<evidence type="ECO:0000256" key="1">
    <source>
        <dbReference type="SAM" id="MobiDB-lite"/>
    </source>
</evidence>
<dbReference type="GeneID" id="27318074"/>
<feature type="compositionally biased region" description="Basic and acidic residues" evidence="1">
    <location>
        <begin position="873"/>
        <end position="888"/>
    </location>
</feature>
<feature type="compositionally biased region" description="Polar residues" evidence="1">
    <location>
        <begin position="527"/>
        <end position="578"/>
    </location>
</feature>
<feature type="compositionally biased region" description="Low complexity" evidence="1">
    <location>
        <begin position="250"/>
        <end position="264"/>
    </location>
</feature>
<organism evidence="2 3">
    <name type="scientific">Exophiala mesophila</name>
    <name type="common">Black yeast-like fungus</name>
    <dbReference type="NCBI Taxonomy" id="212818"/>
    <lineage>
        <taxon>Eukaryota</taxon>
        <taxon>Fungi</taxon>
        <taxon>Dikarya</taxon>
        <taxon>Ascomycota</taxon>
        <taxon>Pezizomycotina</taxon>
        <taxon>Eurotiomycetes</taxon>
        <taxon>Chaetothyriomycetidae</taxon>
        <taxon>Chaetothyriales</taxon>
        <taxon>Herpotrichiellaceae</taxon>
        <taxon>Exophiala</taxon>
    </lineage>
</organism>
<feature type="region of interest" description="Disordered" evidence="1">
    <location>
        <begin position="1"/>
        <end position="142"/>
    </location>
</feature>
<feature type="region of interest" description="Disordered" evidence="1">
    <location>
        <begin position="326"/>
        <end position="372"/>
    </location>
</feature>
<dbReference type="GO" id="GO:0007623">
    <property type="term" value="P:circadian rhythm"/>
    <property type="evidence" value="ECO:0007669"/>
    <property type="project" value="InterPro"/>
</dbReference>
<feature type="region of interest" description="Disordered" evidence="1">
    <location>
        <begin position="387"/>
        <end position="410"/>
    </location>
</feature>
<feature type="compositionally biased region" description="Basic and acidic residues" evidence="1">
    <location>
        <begin position="344"/>
        <end position="364"/>
    </location>
</feature>
<feature type="region of interest" description="Disordered" evidence="1">
    <location>
        <begin position="872"/>
        <end position="895"/>
    </location>
</feature>
<dbReference type="RefSeq" id="XP_016227922.1">
    <property type="nucleotide sequence ID" value="XM_016364273.1"/>
</dbReference>
<dbReference type="OrthoDB" id="2536795at2759"/>
<feature type="compositionally biased region" description="Low complexity" evidence="1">
    <location>
        <begin position="593"/>
        <end position="612"/>
    </location>
</feature>
<feature type="region of interest" description="Disordered" evidence="1">
    <location>
        <begin position="510"/>
        <end position="578"/>
    </location>
</feature>